<accession>A0A3S4T0D9</accession>
<gene>
    <name evidence="1" type="ORF">NCTC9428_02380</name>
</gene>
<sequence length="77" mass="8310">MRETGVLLSGVTERDCATVGYILRVASTHIGAIAPMQCIASLVNTTVEDHSAYGSFFINLAPFSFTDSYQGRPGFHL</sequence>
<dbReference type="AlphaFoldDB" id="A0A3S4T0D9"/>
<proteinExistence type="predicted"/>
<dbReference type="EMBL" id="LR134318">
    <property type="protein sequence ID" value="VEF10770.1"/>
    <property type="molecule type" value="Genomic_DNA"/>
</dbReference>
<organism evidence="1 2">
    <name type="scientific">Pseudomonas fluorescens</name>
    <dbReference type="NCBI Taxonomy" id="294"/>
    <lineage>
        <taxon>Bacteria</taxon>
        <taxon>Pseudomonadati</taxon>
        <taxon>Pseudomonadota</taxon>
        <taxon>Gammaproteobacteria</taxon>
        <taxon>Pseudomonadales</taxon>
        <taxon>Pseudomonadaceae</taxon>
        <taxon>Pseudomonas</taxon>
    </lineage>
</organism>
<dbReference type="Proteomes" id="UP000281909">
    <property type="component" value="Chromosome"/>
</dbReference>
<name>A0A3S4T0D9_PSEFL</name>
<evidence type="ECO:0000313" key="1">
    <source>
        <dbReference type="EMBL" id="VEF10770.1"/>
    </source>
</evidence>
<evidence type="ECO:0000313" key="2">
    <source>
        <dbReference type="Proteomes" id="UP000281909"/>
    </source>
</evidence>
<reference evidence="1 2" key="1">
    <citation type="submission" date="2018-12" db="EMBL/GenBank/DDBJ databases">
        <authorList>
            <consortium name="Pathogen Informatics"/>
        </authorList>
    </citation>
    <scope>NUCLEOTIDE SEQUENCE [LARGE SCALE GENOMIC DNA]</scope>
    <source>
        <strain evidence="1 2">NCTC9428</strain>
    </source>
</reference>
<protein>
    <submittedName>
        <fullName evidence="1">Uncharacterized protein</fullName>
    </submittedName>
</protein>